<keyword evidence="4" id="KW-1185">Reference proteome</keyword>
<feature type="compositionally biased region" description="Basic and acidic residues" evidence="1">
    <location>
        <begin position="257"/>
        <end position="274"/>
    </location>
</feature>
<dbReference type="InterPro" id="IPR003959">
    <property type="entry name" value="ATPase_AAA_core"/>
</dbReference>
<dbReference type="InterPro" id="IPR003593">
    <property type="entry name" value="AAA+_ATPase"/>
</dbReference>
<dbReference type="CDD" id="cd19481">
    <property type="entry name" value="RecA-like_protease"/>
    <property type="match status" value="1"/>
</dbReference>
<feature type="region of interest" description="Disordered" evidence="1">
    <location>
        <begin position="257"/>
        <end position="321"/>
    </location>
</feature>
<dbReference type="InterPro" id="IPR041569">
    <property type="entry name" value="AAA_lid_3"/>
</dbReference>
<evidence type="ECO:0000256" key="1">
    <source>
        <dbReference type="SAM" id="MobiDB-lite"/>
    </source>
</evidence>
<evidence type="ECO:0000259" key="2">
    <source>
        <dbReference type="SMART" id="SM00382"/>
    </source>
</evidence>
<organism evidence="3 4">
    <name type="scientific">Haloferax mucosum ATCC BAA-1512</name>
    <dbReference type="NCBI Taxonomy" id="662479"/>
    <lineage>
        <taxon>Archaea</taxon>
        <taxon>Methanobacteriati</taxon>
        <taxon>Methanobacteriota</taxon>
        <taxon>Stenosarchaea group</taxon>
        <taxon>Halobacteria</taxon>
        <taxon>Halobacteriales</taxon>
        <taxon>Haloferacaceae</taxon>
        <taxon>Haloferax</taxon>
    </lineage>
</organism>
<dbReference type="PANTHER" id="PTHR23074:SF83">
    <property type="entry name" value="VACUOLAR PROTEIN SORTING-ASSOCIATED PROTEIN 4A"/>
    <property type="match status" value="1"/>
</dbReference>
<dbReference type="SUPFAM" id="SSF52540">
    <property type="entry name" value="P-loop containing nucleoside triphosphate hydrolases"/>
    <property type="match status" value="1"/>
</dbReference>
<name>M0IRM4_9EURY</name>
<protein>
    <submittedName>
        <fullName evidence="3">ATPase AAA</fullName>
    </submittedName>
</protein>
<dbReference type="Gene3D" id="3.40.50.300">
    <property type="entry name" value="P-loop containing nucleotide triphosphate hydrolases"/>
    <property type="match status" value="1"/>
</dbReference>
<comment type="caution">
    <text evidence="3">The sequence shown here is derived from an EMBL/GenBank/DDBJ whole genome shotgun (WGS) entry which is preliminary data.</text>
</comment>
<sequence length="587" mass="64654">MLTDMYDGPSISAKVRIVRKEQNYIVGSVVSSDTELIEVPENTTIDRSSLGVPIKILASYDDSEFQQRVKSDLTPGTLISAQLRGHITPFDTAAILGEYTVLDDDSLVIASGQFDTDSTFHAILGCAEFDGNESATVNITTRDETVGVVEVHSWDRTMLARIFSGSTRAVDNAFRTTTEGRRNQYVLVVNSTNHEYTEVIKTPSQQVFADQVNAVKNQISNGNLAAFKSELRYDNFGVTEDSVGYVTDIRPLDGKQTVEKLEYTPHPSELKTETEGVSTGADTPPDGNTERSERSGNPTPTETTTQERSAPTRAPSRPQSRLSELHIDFEYQWSEAFETDLSDYGGREKLCQTIQEKLVYPYRDNPNRVRELGIPIPSLLLYGPPGTGKSYLAEAIAGEIGYPYAILSGGDILSQWINASAKQVKQLFSEAKAIADQTGGVVVFVDEIDSVLSKRGGANQHAEDQKVVNEFLTHLENAGENHILFIGATNAHAQIDAAAISRFDETIEIGLPEKATRKQIVTVQLRSRPNAISDDQLSQVADATQGYSARDLKKIVIDAARHALINSDRNRIEFEDLRRAVIDFDPQ</sequence>
<dbReference type="InterPro" id="IPR050304">
    <property type="entry name" value="MT-severing_AAA_ATPase"/>
</dbReference>
<dbReference type="Proteomes" id="UP000011550">
    <property type="component" value="Unassembled WGS sequence"/>
</dbReference>
<feature type="domain" description="AAA+ ATPase" evidence="2">
    <location>
        <begin position="375"/>
        <end position="513"/>
    </location>
</feature>
<dbReference type="Gene3D" id="1.10.8.60">
    <property type="match status" value="1"/>
</dbReference>
<reference evidence="3 4" key="1">
    <citation type="journal article" date="2014" name="PLoS Genet.">
        <title>Phylogenetically driven sequencing of extremely halophilic archaea reveals strategies for static and dynamic osmo-response.</title>
        <authorList>
            <person name="Becker E.A."/>
            <person name="Seitzer P.M."/>
            <person name="Tritt A."/>
            <person name="Larsen D."/>
            <person name="Krusor M."/>
            <person name="Yao A.I."/>
            <person name="Wu D."/>
            <person name="Madern D."/>
            <person name="Eisen J.A."/>
            <person name="Darling A.E."/>
            <person name="Facciotti M.T."/>
        </authorList>
    </citation>
    <scope>NUCLEOTIDE SEQUENCE [LARGE SCALE GENOMIC DNA]</scope>
    <source>
        <strain evidence="3 4">ATCC BAA-1512</strain>
    </source>
</reference>
<dbReference type="AlphaFoldDB" id="M0IRM4"/>
<dbReference type="Pfam" id="PF17862">
    <property type="entry name" value="AAA_lid_3"/>
    <property type="match status" value="1"/>
</dbReference>
<feature type="compositionally biased region" description="Polar residues" evidence="1">
    <location>
        <begin position="295"/>
        <end position="309"/>
    </location>
</feature>
<proteinExistence type="predicted"/>
<dbReference type="Pfam" id="PF00004">
    <property type="entry name" value="AAA"/>
    <property type="match status" value="1"/>
</dbReference>
<dbReference type="GO" id="GO:0016887">
    <property type="term" value="F:ATP hydrolysis activity"/>
    <property type="evidence" value="ECO:0007669"/>
    <property type="project" value="InterPro"/>
</dbReference>
<dbReference type="EMBL" id="AOLN01000004">
    <property type="protein sequence ID" value="ELZ98114.1"/>
    <property type="molecule type" value="Genomic_DNA"/>
</dbReference>
<dbReference type="GO" id="GO:0005524">
    <property type="term" value="F:ATP binding"/>
    <property type="evidence" value="ECO:0007669"/>
    <property type="project" value="InterPro"/>
</dbReference>
<dbReference type="SMART" id="SM00382">
    <property type="entry name" value="AAA"/>
    <property type="match status" value="1"/>
</dbReference>
<evidence type="ECO:0000313" key="3">
    <source>
        <dbReference type="EMBL" id="ELZ98114.1"/>
    </source>
</evidence>
<dbReference type="PATRIC" id="fig|662479.7.peg.546"/>
<evidence type="ECO:0000313" key="4">
    <source>
        <dbReference type="Proteomes" id="UP000011550"/>
    </source>
</evidence>
<gene>
    <name evidence="3" type="ORF">C440_02663</name>
</gene>
<accession>M0IRM4</accession>
<dbReference type="STRING" id="662479.C440_02663"/>
<dbReference type="InterPro" id="IPR027417">
    <property type="entry name" value="P-loop_NTPase"/>
</dbReference>
<dbReference type="PANTHER" id="PTHR23074">
    <property type="entry name" value="AAA DOMAIN-CONTAINING"/>
    <property type="match status" value="1"/>
</dbReference>